<proteinExistence type="predicted"/>
<dbReference type="EMBL" id="CAJNOT010002882">
    <property type="protein sequence ID" value="CAF1349709.1"/>
    <property type="molecule type" value="Genomic_DNA"/>
</dbReference>
<accession>A0A815HBV3</accession>
<protein>
    <submittedName>
        <fullName evidence="1">Uncharacterized protein</fullName>
    </submittedName>
</protein>
<comment type="caution">
    <text evidence="1">The sequence shown here is derived from an EMBL/GenBank/DDBJ whole genome shotgun (WGS) entry which is preliminary data.</text>
</comment>
<evidence type="ECO:0000313" key="2">
    <source>
        <dbReference type="Proteomes" id="UP000663864"/>
    </source>
</evidence>
<gene>
    <name evidence="1" type="ORF">ZHD862_LOCUS30493</name>
</gene>
<organism evidence="1 2">
    <name type="scientific">Rotaria sordida</name>
    <dbReference type="NCBI Taxonomy" id="392033"/>
    <lineage>
        <taxon>Eukaryota</taxon>
        <taxon>Metazoa</taxon>
        <taxon>Spiralia</taxon>
        <taxon>Gnathifera</taxon>
        <taxon>Rotifera</taxon>
        <taxon>Eurotatoria</taxon>
        <taxon>Bdelloidea</taxon>
        <taxon>Philodinida</taxon>
        <taxon>Philodinidae</taxon>
        <taxon>Rotaria</taxon>
    </lineage>
</organism>
<dbReference type="AlphaFoldDB" id="A0A815HBV3"/>
<name>A0A815HBV3_9BILA</name>
<feature type="non-terminal residue" evidence="1">
    <location>
        <position position="1"/>
    </location>
</feature>
<evidence type="ECO:0000313" key="1">
    <source>
        <dbReference type="EMBL" id="CAF1349709.1"/>
    </source>
</evidence>
<reference evidence="1" key="1">
    <citation type="submission" date="2021-02" db="EMBL/GenBank/DDBJ databases">
        <authorList>
            <person name="Nowell W R."/>
        </authorList>
    </citation>
    <scope>NUCLEOTIDE SEQUENCE</scope>
</reference>
<sequence length="34" mass="4096">MKIIYKKKHIIDIGKEDLPSEHIRKRIRNHGDVN</sequence>
<dbReference type="Proteomes" id="UP000663864">
    <property type="component" value="Unassembled WGS sequence"/>
</dbReference>